<accession>A0ABR6ZY10</accession>
<dbReference type="Gene3D" id="3.40.190.10">
    <property type="entry name" value="Periplasmic binding protein-like II"/>
    <property type="match status" value="2"/>
</dbReference>
<feature type="domain" description="Solute-binding protein family 3/N-terminal" evidence="2">
    <location>
        <begin position="73"/>
        <end position="276"/>
    </location>
</feature>
<dbReference type="InterPro" id="IPR001638">
    <property type="entry name" value="Solute-binding_3/MltF_N"/>
</dbReference>
<protein>
    <submittedName>
        <fullName evidence="3">Transporter substrate-binding domain-containing protein</fullName>
    </submittedName>
</protein>
<dbReference type="PANTHER" id="PTHR35936">
    <property type="entry name" value="MEMBRANE-BOUND LYTIC MUREIN TRANSGLYCOSYLASE F"/>
    <property type="match status" value="1"/>
</dbReference>
<evidence type="ECO:0000313" key="3">
    <source>
        <dbReference type="EMBL" id="MBC3920766.1"/>
    </source>
</evidence>
<evidence type="ECO:0000313" key="4">
    <source>
        <dbReference type="Proteomes" id="UP000650424"/>
    </source>
</evidence>
<dbReference type="Proteomes" id="UP000650424">
    <property type="component" value="Unassembled WGS sequence"/>
</dbReference>
<name>A0ABR6ZY10_9BURK</name>
<proteinExistence type="predicted"/>
<evidence type="ECO:0000259" key="2">
    <source>
        <dbReference type="Pfam" id="PF00497"/>
    </source>
</evidence>
<keyword evidence="4" id="KW-1185">Reference proteome</keyword>
<dbReference type="SUPFAM" id="SSF53850">
    <property type="entry name" value="Periplasmic binding protein-like II"/>
    <property type="match status" value="1"/>
</dbReference>
<dbReference type="RefSeq" id="WP_186950574.1">
    <property type="nucleotide sequence ID" value="NZ_JACOGF010000019.1"/>
</dbReference>
<organism evidence="3 4">
    <name type="scientific">Undibacterium hunanense</name>
    <dbReference type="NCBI Taxonomy" id="2762292"/>
    <lineage>
        <taxon>Bacteria</taxon>
        <taxon>Pseudomonadati</taxon>
        <taxon>Pseudomonadota</taxon>
        <taxon>Betaproteobacteria</taxon>
        <taxon>Burkholderiales</taxon>
        <taxon>Oxalobacteraceae</taxon>
        <taxon>Undibacterium</taxon>
    </lineage>
</organism>
<comment type="caution">
    <text evidence="3">The sequence shown here is derived from an EMBL/GenBank/DDBJ whole genome shotgun (WGS) entry which is preliminary data.</text>
</comment>
<dbReference type="PANTHER" id="PTHR35936:SF25">
    <property type="entry name" value="ABC TRANSPORTER SUBSTRATE-BINDING PROTEIN"/>
    <property type="match status" value="1"/>
</dbReference>
<reference evidence="3 4" key="1">
    <citation type="submission" date="2020-08" db="EMBL/GenBank/DDBJ databases">
        <title>Novel species isolated from subtropical streams in China.</title>
        <authorList>
            <person name="Lu H."/>
        </authorList>
    </citation>
    <scope>NUCLEOTIDE SEQUENCE [LARGE SCALE GENOMIC DNA]</scope>
    <source>
        <strain evidence="3 4">CY18W</strain>
    </source>
</reference>
<keyword evidence="1" id="KW-0732">Signal</keyword>
<sequence>MCVSTSSSGFYRYDRLVLRYVLLLLSIFLFLLPTPALHAVEAGKQDKKLVLLVRELRNEEGDLVPIREEIRQLLNYFERELRIRFEIRRYPWIRLLNNAKNGEGIVFGLSRNRERLATFRFSETIYANYVWLVTRSDASFVFNSMQDLKGKTVGVVRGASYGDEFDSMRNVLFLVEEDVSSHGARLKKLLNKRMDVMVFGDRRSQPEEVKQLLINMLSNETSHMETAIEQSFKVLPKPLLVDDLHFAAVSPQYDEWIQKLNLAILAGRKSGEINRLLLRDK</sequence>
<dbReference type="Pfam" id="PF00497">
    <property type="entry name" value="SBP_bac_3"/>
    <property type="match status" value="1"/>
</dbReference>
<evidence type="ECO:0000256" key="1">
    <source>
        <dbReference type="ARBA" id="ARBA00022729"/>
    </source>
</evidence>
<dbReference type="EMBL" id="JACOGF010000019">
    <property type="protein sequence ID" value="MBC3920766.1"/>
    <property type="molecule type" value="Genomic_DNA"/>
</dbReference>
<gene>
    <name evidence="3" type="ORF">H8L32_25090</name>
</gene>